<accession>A0A9N9XYE6</accession>
<evidence type="ECO:0000256" key="6">
    <source>
        <dbReference type="ARBA" id="ARBA00022840"/>
    </source>
</evidence>
<evidence type="ECO:0000256" key="3">
    <source>
        <dbReference type="ARBA" id="ARBA00022679"/>
    </source>
</evidence>
<dbReference type="InterPro" id="IPR011009">
    <property type="entry name" value="Kinase-like_dom_sf"/>
</dbReference>
<dbReference type="InterPro" id="IPR053235">
    <property type="entry name" value="Ser_Thr_kinase"/>
</dbReference>
<evidence type="ECO:0000259" key="9">
    <source>
        <dbReference type="PROSITE" id="PS50011"/>
    </source>
</evidence>
<dbReference type="PANTHER" id="PTHR24361:SF433">
    <property type="entry name" value="PROTEIN KINASE DOMAIN-CONTAINING PROTEIN"/>
    <property type="match status" value="1"/>
</dbReference>
<evidence type="ECO:0000256" key="8">
    <source>
        <dbReference type="ARBA" id="ARBA00048679"/>
    </source>
</evidence>
<keyword evidence="5" id="KW-0418">Kinase</keyword>
<keyword evidence="3" id="KW-0808">Transferase</keyword>
<dbReference type="GO" id="GO:0005524">
    <property type="term" value="F:ATP binding"/>
    <property type="evidence" value="ECO:0007669"/>
    <property type="project" value="UniProtKB-KW"/>
</dbReference>
<dbReference type="GO" id="GO:0004674">
    <property type="term" value="F:protein serine/threonine kinase activity"/>
    <property type="evidence" value="ECO:0007669"/>
    <property type="project" value="UniProtKB-KW"/>
</dbReference>
<organism evidence="10 11">
    <name type="scientific">Clonostachys byssicola</name>
    <dbReference type="NCBI Taxonomy" id="160290"/>
    <lineage>
        <taxon>Eukaryota</taxon>
        <taxon>Fungi</taxon>
        <taxon>Dikarya</taxon>
        <taxon>Ascomycota</taxon>
        <taxon>Pezizomycotina</taxon>
        <taxon>Sordariomycetes</taxon>
        <taxon>Hypocreomycetidae</taxon>
        <taxon>Hypocreales</taxon>
        <taxon>Bionectriaceae</taxon>
        <taxon>Clonostachys</taxon>
    </lineage>
</organism>
<dbReference type="InterPro" id="IPR008271">
    <property type="entry name" value="Ser/Thr_kinase_AS"/>
</dbReference>
<reference evidence="11" key="1">
    <citation type="submission" date="2019-06" db="EMBL/GenBank/DDBJ databases">
        <authorList>
            <person name="Broberg M."/>
        </authorList>
    </citation>
    <scope>NUCLEOTIDE SEQUENCE [LARGE SCALE GENOMIC DNA]</scope>
</reference>
<gene>
    <name evidence="10" type="ORF">CBYS24578_00018446</name>
</gene>
<dbReference type="PANTHER" id="PTHR24361">
    <property type="entry name" value="MITOGEN-ACTIVATED KINASE KINASE KINASE"/>
    <property type="match status" value="1"/>
</dbReference>
<dbReference type="Gene3D" id="1.10.510.10">
    <property type="entry name" value="Transferase(Phosphotransferase) domain 1"/>
    <property type="match status" value="1"/>
</dbReference>
<dbReference type="EMBL" id="CABFNO020001320">
    <property type="protein sequence ID" value="CAG9980895.1"/>
    <property type="molecule type" value="Genomic_DNA"/>
</dbReference>
<evidence type="ECO:0000256" key="5">
    <source>
        <dbReference type="ARBA" id="ARBA00022777"/>
    </source>
</evidence>
<sequence length="507" mass="57090">MASPRDIPNPVETTTEGIGGHKNAEVATKVIEILNGAGYSEHIALVLNEGVTDYWLPIPKHTIMPAKLLDYITFEAFKNAQSPVLEKSYELDRTHIPLDTQATYEWNGVRYPKSLIYKRYLGEGGAGIVVEMQVAGGTTYAVKRIPRKTKYHEAKSQLRSIKQEIENLKKINHTHCIEFMGSYSDVKEIGVVMDPVADCNLDRFLSEFDHTGPDNRIVLASFFGCLADALVYLHWEVNIRHKDIKPKNILVKKNRIILTDFGISLDWSEQGHSTTNQEVLRSPMYCAPEADAGQSRNRKSDIWSLGCVFLEMSAVLRGFSPNFVKTKLGNSYFRHNLDGIRDAISAVRQQGPLDNYNPLELEWIEQMLQFENKKRLTSKELQLAISRSVSDPPFCGTCCNTEPAELYDNKTTKWHGVTVRRDNNVSGAWISKRLVDLYHLEVTSQQATLIINVGGRQLVSDTKADVRFILDTANHVENAECYVIPASFDLLIGTPTTVANNKWMGTP</sequence>
<comment type="caution">
    <text evidence="10">The sequence shown here is derived from an EMBL/GenBank/DDBJ whole genome shotgun (WGS) entry which is preliminary data.</text>
</comment>
<dbReference type="SUPFAM" id="SSF56112">
    <property type="entry name" value="Protein kinase-like (PK-like)"/>
    <property type="match status" value="1"/>
</dbReference>
<keyword evidence="6" id="KW-0067">ATP-binding</keyword>
<keyword evidence="11" id="KW-1185">Reference proteome</keyword>
<keyword evidence="4" id="KW-0547">Nucleotide-binding</keyword>
<dbReference type="InterPro" id="IPR000719">
    <property type="entry name" value="Prot_kinase_dom"/>
</dbReference>
<keyword evidence="2" id="KW-0723">Serine/threonine-protein kinase</keyword>
<evidence type="ECO:0000256" key="1">
    <source>
        <dbReference type="ARBA" id="ARBA00012513"/>
    </source>
</evidence>
<dbReference type="OrthoDB" id="248923at2759"/>
<evidence type="ECO:0000313" key="11">
    <source>
        <dbReference type="Proteomes" id="UP000754883"/>
    </source>
</evidence>
<evidence type="ECO:0000256" key="7">
    <source>
        <dbReference type="ARBA" id="ARBA00047899"/>
    </source>
</evidence>
<feature type="domain" description="Protein kinase" evidence="9">
    <location>
        <begin position="115"/>
        <end position="394"/>
    </location>
</feature>
<name>A0A9N9XYE6_9HYPO</name>
<dbReference type="CDD" id="cd00180">
    <property type="entry name" value="PKc"/>
    <property type="match status" value="1"/>
</dbReference>
<reference evidence="10 11" key="2">
    <citation type="submission" date="2021-10" db="EMBL/GenBank/DDBJ databases">
        <authorList>
            <person name="Piombo E."/>
        </authorList>
    </citation>
    <scope>NUCLEOTIDE SEQUENCE [LARGE SCALE GENOMIC DNA]</scope>
</reference>
<evidence type="ECO:0000256" key="2">
    <source>
        <dbReference type="ARBA" id="ARBA00022527"/>
    </source>
</evidence>
<comment type="catalytic activity">
    <reaction evidence="8">
        <text>L-seryl-[protein] + ATP = O-phospho-L-seryl-[protein] + ADP + H(+)</text>
        <dbReference type="Rhea" id="RHEA:17989"/>
        <dbReference type="Rhea" id="RHEA-COMP:9863"/>
        <dbReference type="Rhea" id="RHEA-COMP:11604"/>
        <dbReference type="ChEBI" id="CHEBI:15378"/>
        <dbReference type="ChEBI" id="CHEBI:29999"/>
        <dbReference type="ChEBI" id="CHEBI:30616"/>
        <dbReference type="ChEBI" id="CHEBI:83421"/>
        <dbReference type="ChEBI" id="CHEBI:456216"/>
        <dbReference type="EC" id="2.7.11.1"/>
    </reaction>
</comment>
<dbReference type="AlphaFoldDB" id="A0A9N9XYE6"/>
<evidence type="ECO:0000256" key="4">
    <source>
        <dbReference type="ARBA" id="ARBA00022741"/>
    </source>
</evidence>
<dbReference type="Proteomes" id="UP000754883">
    <property type="component" value="Unassembled WGS sequence"/>
</dbReference>
<dbReference type="SMART" id="SM00220">
    <property type="entry name" value="S_TKc"/>
    <property type="match status" value="1"/>
</dbReference>
<comment type="catalytic activity">
    <reaction evidence="7">
        <text>L-threonyl-[protein] + ATP = O-phospho-L-threonyl-[protein] + ADP + H(+)</text>
        <dbReference type="Rhea" id="RHEA:46608"/>
        <dbReference type="Rhea" id="RHEA-COMP:11060"/>
        <dbReference type="Rhea" id="RHEA-COMP:11605"/>
        <dbReference type="ChEBI" id="CHEBI:15378"/>
        <dbReference type="ChEBI" id="CHEBI:30013"/>
        <dbReference type="ChEBI" id="CHEBI:30616"/>
        <dbReference type="ChEBI" id="CHEBI:61977"/>
        <dbReference type="ChEBI" id="CHEBI:456216"/>
        <dbReference type="EC" id="2.7.11.1"/>
    </reaction>
</comment>
<protein>
    <recommendedName>
        <fullName evidence="1">non-specific serine/threonine protein kinase</fullName>
        <ecNumber evidence="1">2.7.11.1</ecNumber>
    </recommendedName>
</protein>
<dbReference type="PROSITE" id="PS50011">
    <property type="entry name" value="PROTEIN_KINASE_DOM"/>
    <property type="match status" value="1"/>
</dbReference>
<dbReference type="GO" id="GO:0005737">
    <property type="term" value="C:cytoplasm"/>
    <property type="evidence" value="ECO:0007669"/>
    <property type="project" value="TreeGrafter"/>
</dbReference>
<dbReference type="EC" id="2.7.11.1" evidence="1"/>
<dbReference type="Pfam" id="PF00069">
    <property type="entry name" value="Pkinase"/>
    <property type="match status" value="1"/>
</dbReference>
<evidence type="ECO:0000313" key="10">
    <source>
        <dbReference type="EMBL" id="CAG9980895.1"/>
    </source>
</evidence>
<proteinExistence type="predicted"/>
<dbReference type="PROSITE" id="PS00108">
    <property type="entry name" value="PROTEIN_KINASE_ST"/>
    <property type="match status" value="1"/>
</dbReference>